<keyword evidence="2" id="KW-1185">Reference proteome</keyword>
<protein>
    <submittedName>
        <fullName evidence="1">Uncharacterized protein</fullName>
    </submittedName>
</protein>
<name>A0AAN5IDD0_9BILA</name>
<gene>
    <name evidence="1" type="ORF">PMAYCL1PPCAC_28681</name>
</gene>
<evidence type="ECO:0000313" key="1">
    <source>
        <dbReference type="EMBL" id="GMR58486.1"/>
    </source>
</evidence>
<accession>A0AAN5IDD0</accession>
<reference evidence="2" key="1">
    <citation type="submission" date="2022-10" db="EMBL/GenBank/DDBJ databases">
        <title>Genome assembly of Pristionchus species.</title>
        <authorList>
            <person name="Yoshida K."/>
            <person name="Sommer R.J."/>
        </authorList>
    </citation>
    <scope>NUCLEOTIDE SEQUENCE [LARGE SCALE GENOMIC DNA]</scope>
    <source>
        <strain evidence="2">RS5460</strain>
    </source>
</reference>
<organism evidence="1 2">
    <name type="scientific">Pristionchus mayeri</name>
    <dbReference type="NCBI Taxonomy" id="1317129"/>
    <lineage>
        <taxon>Eukaryota</taxon>
        <taxon>Metazoa</taxon>
        <taxon>Ecdysozoa</taxon>
        <taxon>Nematoda</taxon>
        <taxon>Chromadorea</taxon>
        <taxon>Rhabditida</taxon>
        <taxon>Rhabditina</taxon>
        <taxon>Diplogasteromorpha</taxon>
        <taxon>Diplogasteroidea</taxon>
        <taxon>Neodiplogasteridae</taxon>
        <taxon>Pristionchus</taxon>
    </lineage>
</organism>
<feature type="non-terminal residue" evidence="1">
    <location>
        <position position="1"/>
    </location>
</feature>
<dbReference type="Proteomes" id="UP001328107">
    <property type="component" value="Unassembled WGS sequence"/>
</dbReference>
<dbReference type="EMBL" id="BTRK01000006">
    <property type="protein sequence ID" value="GMR58486.1"/>
    <property type="molecule type" value="Genomic_DNA"/>
</dbReference>
<evidence type="ECO:0000313" key="2">
    <source>
        <dbReference type="Proteomes" id="UP001328107"/>
    </source>
</evidence>
<proteinExistence type="predicted"/>
<dbReference type="AlphaFoldDB" id="A0AAN5IDD0"/>
<sequence>NVYRREQRKENNASEIIQFFGMRDIYEAPITSGTRVGYLQGNRSLCCNLEKTKDLPSSSHFTGELLCSISVDALETVYLPAKEKGCIEK</sequence>
<comment type="caution">
    <text evidence="1">The sequence shown here is derived from an EMBL/GenBank/DDBJ whole genome shotgun (WGS) entry which is preliminary data.</text>
</comment>